<evidence type="ECO:0000313" key="1">
    <source>
        <dbReference type="EMBL" id="CAB3366971.1"/>
    </source>
</evidence>
<protein>
    <submittedName>
        <fullName evidence="1">Uncharacterized protein</fullName>
    </submittedName>
</protein>
<sequence length="86" mass="9407">MKIKGVGGAYCSSSLLLGDRGGEIAHNTGSKSMDQAKLRNKNLRALARLTYHRSTGSVTRSNHDFSNLSKNGTKCTLDFEDNSFLR</sequence>
<organism evidence="1 2">
    <name type="scientific">Cloeon dipterum</name>
    <dbReference type="NCBI Taxonomy" id="197152"/>
    <lineage>
        <taxon>Eukaryota</taxon>
        <taxon>Metazoa</taxon>
        <taxon>Ecdysozoa</taxon>
        <taxon>Arthropoda</taxon>
        <taxon>Hexapoda</taxon>
        <taxon>Insecta</taxon>
        <taxon>Pterygota</taxon>
        <taxon>Palaeoptera</taxon>
        <taxon>Ephemeroptera</taxon>
        <taxon>Pisciforma</taxon>
        <taxon>Baetidae</taxon>
        <taxon>Cloeon</taxon>
    </lineage>
</organism>
<comment type="caution">
    <text evidence="1">The sequence shown here is derived from an EMBL/GenBank/DDBJ whole genome shotgun (WGS) entry which is preliminary data.</text>
</comment>
<dbReference type="Proteomes" id="UP000494165">
    <property type="component" value="Unassembled WGS sequence"/>
</dbReference>
<keyword evidence="2" id="KW-1185">Reference proteome</keyword>
<name>A0A8S1CHG7_9INSE</name>
<proteinExistence type="predicted"/>
<dbReference type="EMBL" id="CADEPI010000027">
    <property type="protein sequence ID" value="CAB3366971.1"/>
    <property type="molecule type" value="Genomic_DNA"/>
</dbReference>
<gene>
    <name evidence="1" type="ORF">CLODIP_2_CD13342</name>
</gene>
<evidence type="ECO:0000313" key="2">
    <source>
        <dbReference type="Proteomes" id="UP000494165"/>
    </source>
</evidence>
<reference evidence="1 2" key="1">
    <citation type="submission" date="2020-04" db="EMBL/GenBank/DDBJ databases">
        <authorList>
            <person name="Alioto T."/>
            <person name="Alioto T."/>
            <person name="Gomez Garrido J."/>
        </authorList>
    </citation>
    <scope>NUCLEOTIDE SEQUENCE [LARGE SCALE GENOMIC DNA]</scope>
</reference>
<dbReference type="AlphaFoldDB" id="A0A8S1CHG7"/>
<accession>A0A8S1CHG7</accession>